<dbReference type="AlphaFoldDB" id="A0A9X1VJY3"/>
<sequence length="204" mass="21246">MKLAYFALSAAVLLAGCNQTPPATSEPATTADTAPVTPIAVDSANAATTTAPDAAATAPAPAAAPALKDAETMKVSFSFKPTANPDNPKHPRVLAHLLVQGSQPLDIDLGKFPNLPDMVTGDKAKAANFPEGMLMGFRSYDAAAGISQDLAVLHPDARHLRVVQRRVDETNPEAAKFETSREVPLPANTLVVAAPVPKPPKLKD</sequence>
<feature type="chain" id="PRO_5040724463" description="Stress-response A/B barrel domain-containing protein" evidence="1">
    <location>
        <begin position="26"/>
        <end position="204"/>
    </location>
</feature>
<reference evidence="2" key="1">
    <citation type="submission" date="2022-03" db="EMBL/GenBank/DDBJ databases">
        <title>Bacterial whole genome sequence for Hymenobacter sp. DH14.</title>
        <authorList>
            <person name="Le V."/>
        </authorList>
    </citation>
    <scope>NUCLEOTIDE SEQUENCE</scope>
    <source>
        <strain evidence="2">DH14</strain>
    </source>
</reference>
<organism evidence="2 3">
    <name type="scientific">Hymenobacter cyanobacteriorum</name>
    <dbReference type="NCBI Taxonomy" id="2926463"/>
    <lineage>
        <taxon>Bacteria</taxon>
        <taxon>Pseudomonadati</taxon>
        <taxon>Bacteroidota</taxon>
        <taxon>Cytophagia</taxon>
        <taxon>Cytophagales</taxon>
        <taxon>Hymenobacteraceae</taxon>
        <taxon>Hymenobacter</taxon>
    </lineage>
</organism>
<dbReference type="Proteomes" id="UP001139193">
    <property type="component" value="Unassembled WGS sequence"/>
</dbReference>
<dbReference type="RefSeq" id="WP_241937708.1">
    <property type="nucleotide sequence ID" value="NZ_JALBGC010000005.1"/>
</dbReference>
<proteinExistence type="predicted"/>
<name>A0A9X1VJY3_9BACT</name>
<evidence type="ECO:0000256" key="1">
    <source>
        <dbReference type="SAM" id="SignalP"/>
    </source>
</evidence>
<keyword evidence="3" id="KW-1185">Reference proteome</keyword>
<dbReference type="PROSITE" id="PS51257">
    <property type="entry name" value="PROKAR_LIPOPROTEIN"/>
    <property type="match status" value="1"/>
</dbReference>
<evidence type="ECO:0000313" key="3">
    <source>
        <dbReference type="Proteomes" id="UP001139193"/>
    </source>
</evidence>
<keyword evidence="1" id="KW-0732">Signal</keyword>
<gene>
    <name evidence="2" type="ORF">MON38_18830</name>
</gene>
<feature type="signal peptide" evidence="1">
    <location>
        <begin position="1"/>
        <end position="25"/>
    </location>
</feature>
<comment type="caution">
    <text evidence="2">The sequence shown here is derived from an EMBL/GenBank/DDBJ whole genome shotgun (WGS) entry which is preliminary data.</text>
</comment>
<dbReference type="EMBL" id="JALBGC010000005">
    <property type="protein sequence ID" value="MCI1189482.1"/>
    <property type="molecule type" value="Genomic_DNA"/>
</dbReference>
<protein>
    <recommendedName>
        <fullName evidence="4">Stress-response A/B barrel domain-containing protein</fullName>
    </recommendedName>
</protein>
<evidence type="ECO:0008006" key="4">
    <source>
        <dbReference type="Google" id="ProtNLM"/>
    </source>
</evidence>
<evidence type="ECO:0000313" key="2">
    <source>
        <dbReference type="EMBL" id="MCI1189482.1"/>
    </source>
</evidence>
<accession>A0A9X1VJY3</accession>